<dbReference type="Gene3D" id="6.10.140.2220">
    <property type="match status" value="1"/>
</dbReference>
<keyword evidence="8" id="KW-0966">Cell projection</keyword>
<comment type="subcellular location">
    <subcellularLocation>
        <location evidence="1">Cell projection</location>
        <location evidence="1">Cilium</location>
    </subcellularLocation>
</comment>
<sequence>MPEVVDAVQAKDSTDTETKEVKNLNSHLTDLQKDILDAIAKKDLTRLKQNLVELKTSIDYYDDTGMTPLQHAAFKGDKLAVELILDRGANVNSTRHQYDYSTLHFGALSANPDVCLLLLLAGANPVAVNSVQRTPAQMAAFVGNKTVVQTINNFIPKSEIDYYTKCHDQQTEPYLPLILADNFHKLVMITNLHPVKIALNVQKYPLFCENLPKIKKVLQLLAEKQMKRRDEVNEVHAFKFHYLSWIIGELQRAKEHAQQRKDSENQEDKEKKSDFIELFTKKVLKPAKDNQKDYLEITIRDLVREFPWRECTVFKQIVAQLVSPQNTLAAFDILKQSIMGHNVFADQTVYCDACNEENPTKKCSKCKTVQYCDRECQRLHWFIHKKTCGKVGAVEKESDKEKTSKGPIDVSELQGVLQQMKGV</sequence>
<dbReference type="SMART" id="SM00248">
    <property type="entry name" value="ANK"/>
    <property type="match status" value="3"/>
</dbReference>
<dbReference type="PANTHER" id="PTHR24150:SF8">
    <property type="entry name" value="ANKYRIN REPEAT AND MYND DOMAIN-CONTAINING PROTEIN 2"/>
    <property type="match status" value="1"/>
</dbReference>
<dbReference type="SUPFAM" id="SSF48403">
    <property type="entry name" value="Ankyrin repeat"/>
    <property type="match status" value="1"/>
</dbReference>
<dbReference type="GO" id="GO:0005929">
    <property type="term" value="C:cilium"/>
    <property type="evidence" value="ECO:0007669"/>
    <property type="project" value="UniProtKB-SubCell"/>
</dbReference>
<dbReference type="EMBL" id="UFQT01001299">
    <property type="protein sequence ID" value="SSX29888.1"/>
    <property type="molecule type" value="Genomic_DNA"/>
</dbReference>
<evidence type="ECO:0000259" key="11">
    <source>
        <dbReference type="PROSITE" id="PS50865"/>
    </source>
</evidence>
<dbReference type="Gene3D" id="1.25.40.20">
    <property type="entry name" value="Ankyrin repeat-containing domain"/>
    <property type="match status" value="1"/>
</dbReference>
<evidence type="ECO:0000256" key="10">
    <source>
        <dbReference type="PROSITE-ProRule" id="PRU00134"/>
    </source>
</evidence>
<keyword evidence="7" id="KW-0969">Cilium</keyword>
<dbReference type="PROSITE" id="PS01360">
    <property type="entry name" value="ZF_MYND_1"/>
    <property type="match status" value="1"/>
</dbReference>
<keyword evidence="5" id="KW-0862">Zinc</keyword>
<keyword evidence="3" id="KW-0677">Repeat</keyword>
<reference evidence="13" key="2">
    <citation type="submission" date="2018-07" db="EMBL/GenBank/DDBJ databases">
        <authorList>
            <person name="Quirk P.G."/>
            <person name="Krulwich T.A."/>
        </authorList>
    </citation>
    <scope>NUCLEOTIDE SEQUENCE</scope>
</reference>
<accession>A0A336MVB6</accession>
<evidence type="ECO:0000256" key="1">
    <source>
        <dbReference type="ARBA" id="ARBA00004138"/>
    </source>
</evidence>
<dbReference type="SUPFAM" id="SSF144232">
    <property type="entry name" value="HIT/MYND zinc finger-like"/>
    <property type="match status" value="1"/>
</dbReference>
<dbReference type="InterPro" id="IPR002110">
    <property type="entry name" value="Ankyrin_rpt"/>
</dbReference>
<dbReference type="GO" id="GO:0008270">
    <property type="term" value="F:zinc ion binding"/>
    <property type="evidence" value="ECO:0007669"/>
    <property type="project" value="UniProtKB-KW"/>
</dbReference>
<dbReference type="VEuPathDB" id="VectorBase:CSON001847"/>
<dbReference type="InterPro" id="IPR052452">
    <property type="entry name" value="Ankyrin-MYND_dom_contain_2"/>
</dbReference>
<feature type="repeat" description="ANK" evidence="9">
    <location>
        <begin position="64"/>
        <end position="96"/>
    </location>
</feature>
<dbReference type="EMBL" id="UFQS01001299">
    <property type="protein sequence ID" value="SSX10167.1"/>
    <property type="molecule type" value="Genomic_DNA"/>
</dbReference>
<organism evidence="13">
    <name type="scientific">Culicoides sonorensis</name>
    <name type="common">Biting midge</name>
    <dbReference type="NCBI Taxonomy" id="179676"/>
    <lineage>
        <taxon>Eukaryota</taxon>
        <taxon>Metazoa</taxon>
        <taxon>Ecdysozoa</taxon>
        <taxon>Arthropoda</taxon>
        <taxon>Hexapoda</taxon>
        <taxon>Insecta</taxon>
        <taxon>Pterygota</taxon>
        <taxon>Neoptera</taxon>
        <taxon>Endopterygota</taxon>
        <taxon>Diptera</taxon>
        <taxon>Nematocera</taxon>
        <taxon>Chironomoidea</taxon>
        <taxon>Ceratopogonidae</taxon>
        <taxon>Ceratopogoninae</taxon>
        <taxon>Culicoides</taxon>
        <taxon>Monoculicoides</taxon>
    </lineage>
</organism>
<evidence type="ECO:0000256" key="9">
    <source>
        <dbReference type="PROSITE-ProRule" id="PRU00023"/>
    </source>
</evidence>
<dbReference type="InterPro" id="IPR036770">
    <property type="entry name" value="Ankyrin_rpt-contain_sf"/>
</dbReference>
<dbReference type="AlphaFoldDB" id="A0A336MVB6"/>
<name>A0A336MVB6_CULSO</name>
<keyword evidence="4 10" id="KW-0863">Zinc-finger</keyword>
<evidence type="ECO:0000256" key="6">
    <source>
        <dbReference type="ARBA" id="ARBA00023043"/>
    </source>
</evidence>
<keyword evidence="2" id="KW-0479">Metal-binding</keyword>
<proteinExistence type="predicted"/>
<evidence type="ECO:0000256" key="8">
    <source>
        <dbReference type="ARBA" id="ARBA00023273"/>
    </source>
</evidence>
<evidence type="ECO:0000256" key="4">
    <source>
        <dbReference type="ARBA" id="ARBA00022771"/>
    </source>
</evidence>
<dbReference type="PROSITE" id="PS50297">
    <property type="entry name" value="ANK_REP_REGION"/>
    <property type="match status" value="1"/>
</dbReference>
<evidence type="ECO:0000256" key="2">
    <source>
        <dbReference type="ARBA" id="ARBA00022723"/>
    </source>
</evidence>
<keyword evidence="6 9" id="KW-0040">ANK repeat</keyword>
<protein>
    <submittedName>
        <fullName evidence="13">CSON001847 protein</fullName>
    </submittedName>
</protein>
<evidence type="ECO:0000256" key="7">
    <source>
        <dbReference type="ARBA" id="ARBA00023069"/>
    </source>
</evidence>
<evidence type="ECO:0000313" key="13">
    <source>
        <dbReference type="EMBL" id="SSX29888.1"/>
    </source>
</evidence>
<dbReference type="Pfam" id="PF12796">
    <property type="entry name" value="Ank_2"/>
    <property type="match status" value="1"/>
</dbReference>
<evidence type="ECO:0000313" key="12">
    <source>
        <dbReference type="EMBL" id="SSX10167.1"/>
    </source>
</evidence>
<dbReference type="PROSITE" id="PS50865">
    <property type="entry name" value="ZF_MYND_2"/>
    <property type="match status" value="1"/>
</dbReference>
<evidence type="ECO:0000256" key="3">
    <source>
        <dbReference type="ARBA" id="ARBA00022737"/>
    </source>
</evidence>
<dbReference type="PANTHER" id="PTHR24150">
    <property type="entry name" value="ANKYRIN REPEAT AND MYND DOMAIN-CONTAINING PROTEIN 2"/>
    <property type="match status" value="1"/>
</dbReference>
<dbReference type="PROSITE" id="PS50088">
    <property type="entry name" value="ANK_REPEAT"/>
    <property type="match status" value="1"/>
</dbReference>
<dbReference type="Pfam" id="PF01753">
    <property type="entry name" value="zf-MYND"/>
    <property type="match status" value="1"/>
</dbReference>
<gene>
    <name evidence="13" type="primary">CSON001847</name>
</gene>
<evidence type="ECO:0000256" key="5">
    <source>
        <dbReference type="ARBA" id="ARBA00022833"/>
    </source>
</evidence>
<feature type="domain" description="MYND-type" evidence="11">
    <location>
        <begin position="351"/>
        <end position="388"/>
    </location>
</feature>
<reference evidence="12" key="1">
    <citation type="submission" date="2018-04" db="EMBL/GenBank/DDBJ databases">
        <authorList>
            <person name="Go L.Y."/>
            <person name="Mitchell J.A."/>
        </authorList>
    </citation>
    <scope>NUCLEOTIDE SEQUENCE</scope>
    <source>
        <tissue evidence="12">Whole organism</tissue>
    </source>
</reference>
<dbReference type="InterPro" id="IPR002893">
    <property type="entry name" value="Znf_MYND"/>
</dbReference>